<evidence type="ECO:0000256" key="2">
    <source>
        <dbReference type="ARBA" id="ARBA00022692"/>
    </source>
</evidence>
<organism evidence="5 6">
    <name type="scientific">Gluconobacter albidus</name>
    <dbReference type="NCBI Taxonomy" id="318683"/>
    <lineage>
        <taxon>Bacteria</taxon>
        <taxon>Pseudomonadati</taxon>
        <taxon>Pseudomonadota</taxon>
        <taxon>Alphaproteobacteria</taxon>
        <taxon>Acetobacterales</taxon>
        <taxon>Acetobacteraceae</taxon>
        <taxon>Gluconobacter</taxon>
    </lineage>
</organism>
<dbReference type="Proteomes" id="UP000075682">
    <property type="component" value="Unassembled WGS sequence"/>
</dbReference>
<keyword evidence="2" id="KW-0812">Transmembrane</keyword>
<dbReference type="AlphaFoldDB" id="A0AAW3QYS6"/>
<dbReference type="GO" id="GO:0005737">
    <property type="term" value="C:cytoplasm"/>
    <property type="evidence" value="ECO:0007669"/>
    <property type="project" value="TreeGrafter"/>
</dbReference>
<dbReference type="PANTHER" id="PTHR21461">
    <property type="entry name" value="GLYCOSYLTRANSFERASE FAMILY 92 PROTEIN"/>
    <property type="match status" value="1"/>
</dbReference>
<accession>A0AAW3QYS6</accession>
<name>A0AAW3QYS6_9PROT</name>
<dbReference type="RefSeq" id="WP_062028484.1">
    <property type="nucleotide sequence ID" value="NZ_BEWL01000004.1"/>
</dbReference>
<reference evidence="4" key="4">
    <citation type="submission" date="2023-01" db="EMBL/GenBank/DDBJ databases">
        <title>Draft genome sequence of Gluconobacter albidus strain NBRC 3250.</title>
        <authorList>
            <person name="Sun Q."/>
            <person name="Mori K."/>
        </authorList>
    </citation>
    <scope>NUCLEOTIDE SEQUENCE</scope>
    <source>
        <strain evidence="4">NBRC 3250</strain>
    </source>
</reference>
<dbReference type="Gene3D" id="3.90.550.10">
    <property type="entry name" value="Spore Coat Polysaccharide Biosynthesis Protein SpsA, Chain A"/>
    <property type="match status" value="1"/>
</dbReference>
<dbReference type="EMBL" id="LHZN01000114">
    <property type="protein sequence ID" value="KXV40422.1"/>
    <property type="molecule type" value="Genomic_DNA"/>
</dbReference>
<dbReference type="SUPFAM" id="SSF53448">
    <property type="entry name" value="Nucleotide-diphospho-sugar transferases"/>
    <property type="match status" value="1"/>
</dbReference>
<reference evidence="4" key="1">
    <citation type="journal article" date="2014" name="Int. J. Syst. Evol. Microbiol.">
        <title>Complete genome of a new Firmicutes species belonging to the dominant human colonic microbiota ('Ruminococcus bicirculans') reveals two chromosomes and a selective capacity to utilize plant glucans.</title>
        <authorList>
            <consortium name="NISC Comparative Sequencing Program"/>
            <person name="Wegmann U."/>
            <person name="Louis P."/>
            <person name="Goesmann A."/>
            <person name="Henrissat B."/>
            <person name="Duncan S.H."/>
            <person name="Flint H.J."/>
        </authorList>
    </citation>
    <scope>NUCLEOTIDE SEQUENCE</scope>
    <source>
        <strain evidence="4">NBRC 3250</strain>
    </source>
</reference>
<comment type="caution">
    <text evidence="5">The sequence shown here is derived from an EMBL/GenBank/DDBJ whole genome shotgun (WGS) entry which is preliminary data.</text>
</comment>
<dbReference type="InterPro" id="IPR029044">
    <property type="entry name" value="Nucleotide-diphossugar_trans"/>
</dbReference>
<reference evidence="7" key="3">
    <citation type="journal article" date="2019" name="Int. J. Syst. Evol. Microbiol.">
        <title>The Global Catalogue of Microorganisms (GCM) 10K type strain sequencing project: providing services to taxonomists for standard genome sequencing and annotation.</title>
        <authorList>
            <consortium name="The Broad Institute Genomics Platform"/>
            <consortium name="The Broad Institute Genome Sequencing Center for Infectious Disease"/>
            <person name="Wu L."/>
            <person name="Ma J."/>
        </authorList>
    </citation>
    <scope>NUCLEOTIDE SEQUENCE [LARGE SCALE GENOMIC DNA]</scope>
    <source>
        <strain evidence="7">NBRC 3250</strain>
    </source>
</reference>
<protein>
    <recommendedName>
        <fullName evidence="8">Glycosyltransferase 2-like domain-containing protein</fullName>
    </recommendedName>
</protein>
<dbReference type="GO" id="GO:0016020">
    <property type="term" value="C:membrane"/>
    <property type="evidence" value="ECO:0007669"/>
    <property type="project" value="UniProtKB-SubCell"/>
</dbReference>
<evidence type="ECO:0008006" key="8">
    <source>
        <dbReference type="Google" id="ProtNLM"/>
    </source>
</evidence>
<evidence type="ECO:0000256" key="3">
    <source>
        <dbReference type="ARBA" id="ARBA00022989"/>
    </source>
</evidence>
<evidence type="ECO:0000313" key="4">
    <source>
        <dbReference type="EMBL" id="GLQ68051.1"/>
    </source>
</evidence>
<evidence type="ECO:0000313" key="7">
    <source>
        <dbReference type="Proteomes" id="UP001156672"/>
    </source>
</evidence>
<dbReference type="PANTHER" id="PTHR21461:SF69">
    <property type="entry name" value="GLYCOSYLTRANSFERASE FAMILY 92 PROTEIN"/>
    <property type="match status" value="1"/>
</dbReference>
<evidence type="ECO:0000313" key="6">
    <source>
        <dbReference type="Proteomes" id="UP000075682"/>
    </source>
</evidence>
<dbReference type="GO" id="GO:0016757">
    <property type="term" value="F:glycosyltransferase activity"/>
    <property type="evidence" value="ECO:0007669"/>
    <property type="project" value="TreeGrafter"/>
</dbReference>
<reference evidence="5 6" key="2">
    <citation type="submission" date="2015-06" db="EMBL/GenBank/DDBJ databases">
        <title>Improved classification and identification of acetic acid bacteria using matrix-assisted laser desorption/ionization time-of-flight mass spectrometry; Gluconobacter nephelii and Gluconobacter uchimurae are later heterotypic synonyms of Gluconobacter japonicus and Gluconobacter oxydans, respectively.</title>
        <authorList>
            <person name="Li L."/>
            <person name="Cleenwerck I."/>
            <person name="De Vuyst L."/>
            <person name="Vandamme P."/>
        </authorList>
    </citation>
    <scope>NUCLEOTIDE SEQUENCE [LARGE SCALE GENOMIC DNA]</scope>
    <source>
        <strain evidence="5 6">LMG 1356</strain>
    </source>
</reference>
<dbReference type="Proteomes" id="UP001156672">
    <property type="component" value="Unassembled WGS sequence"/>
</dbReference>
<gene>
    <name evidence="5" type="ORF">AD941_04315</name>
    <name evidence="4" type="ORF">GCM10007866_04990</name>
</gene>
<comment type="subcellular location">
    <subcellularLocation>
        <location evidence="1">Membrane</location>
        <topology evidence="1">Single-pass membrane protein</topology>
    </subcellularLocation>
</comment>
<evidence type="ECO:0000256" key="1">
    <source>
        <dbReference type="ARBA" id="ARBA00004167"/>
    </source>
</evidence>
<proteinExistence type="predicted"/>
<keyword evidence="3" id="KW-0472">Membrane</keyword>
<keyword evidence="7" id="KW-1185">Reference proteome</keyword>
<dbReference type="EMBL" id="BSNW01000005">
    <property type="protein sequence ID" value="GLQ68051.1"/>
    <property type="molecule type" value="Genomic_DNA"/>
</dbReference>
<evidence type="ECO:0000313" key="5">
    <source>
        <dbReference type="EMBL" id="KXV40422.1"/>
    </source>
</evidence>
<keyword evidence="3" id="KW-1133">Transmembrane helix</keyword>
<sequence length="481" mass="55019">MKKETSAVVLFVKDEAHDIIAWLSWHISLGFDRIFVYDDQSSDGTFDIAKSCAEIYGVEVFRTSAIPGSYHDRKQNSYFDAIGKARGRYDWITMLDSDEYVSIDGSDDINAFLGNFSETDTAIALNWCIYGSSEKILKDRVPTYQAFTYRSKADFEDNTLVKSFVRPEAVDPAVRSSHRFGLSYGNYVDALGRPVEWTSEETKAVVWEKARINHYICRSREHFVEWFRNRPDPETAQGPDYWSHFDRNDSHAPQDPDRVTAANAVCANIKKAVFHASMHDFLVRGNSLERGRNPVLPTRKTEFFHLKNFRGDDLSVDRIDGYLSQGEGSEQVLAAIPYAGNRIWIFRDPSLVSSNIHFHIKNSSCHTYCYDLEFESNATDASIFIKSPKTGKYLTSPSEGSRLEFTTDGAEDQRKFHFSEKVSDTTFHGENEYSEADMVYYILNSGGSFSYEEFILKFANLNRAEMENLRNLFGQQIRAIL</sequence>
<dbReference type="Pfam" id="PF13704">
    <property type="entry name" value="Glyco_tranf_2_4"/>
    <property type="match status" value="1"/>
</dbReference>